<dbReference type="AlphaFoldDB" id="A0A2V4Y387"/>
<name>A0A2V4Y387_9FLAO</name>
<gene>
    <name evidence="1" type="ORF">DFQ11_101777</name>
</gene>
<accession>A0A2V4Y387</accession>
<keyword evidence="2" id="KW-1185">Reference proteome</keyword>
<evidence type="ECO:0000313" key="2">
    <source>
        <dbReference type="Proteomes" id="UP000248054"/>
    </source>
</evidence>
<dbReference type="RefSeq" id="WP_110474425.1">
    <property type="nucleotide sequence ID" value="NZ_BMWQ01000001.1"/>
</dbReference>
<proteinExistence type="predicted"/>
<evidence type="ECO:0000313" key="1">
    <source>
        <dbReference type="EMBL" id="PYE83344.1"/>
    </source>
</evidence>
<protein>
    <submittedName>
        <fullName evidence="1">Uncharacterized protein</fullName>
    </submittedName>
</protein>
<comment type="caution">
    <text evidence="1">The sequence shown here is derived from an EMBL/GenBank/DDBJ whole genome shotgun (WGS) entry which is preliminary data.</text>
</comment>
<organism evidence="1 2">
    <name type="scientific">Winogradskyella epiphytica</name>
    <dbReference type="NCBI Taxonomy" id="262005"/>
    <lineage>
        <taxon>Bacteria</taxon>
        <taxon>Pseudomonadati</taxon>
        <taxon>Bacteroidota</taxon>
        <taxon>Flavobacteriia</taxon>
        <taxon>Flavobacteriales</taxon>
        <taxon>Flavobacteriaceae</taxon>
        <taxon>Winogradskyella</taxon>
    </lineage>
</organism>
<dbReference type="Proteomes" id="UP000248054">
    <property type="component" value="Unassembled WGS sequence"/>
</dbReference>
<dbReference type="EMBL" id="QJTD01000001">
    <property type="protein sequence ID" value="PYE83344.1"/>
    <property type="molecule type" value="Genomic_DNA"/>
</dbReference>
<sequence>MKNNLLLLCLSFVMLSNCDVIDELTHFDIDLQTNYSVPATTLIDTPFNFNTPEVTTESESTFENNDTNSNLIESIKLKRIKLTIDSPTEGNFNFLREMHVYIKADNVEEVEIANIYDLQNTNSNNLELDVLGEELEAYIKKDSYQLRIKTITDETLNQTHDITIDTKFRVDAKILGV</sequence>
<dbReference type="OrthoDB" id="672279at2"/>
<reference evidence="1 2" key="1">
    <citation type="submission" date="2018-06" db="EMBL/GenBank/DDBJ databases">
        <title>Genomic Encyclopedia of Type Strains, Phase III (KMG-III): the genomes of soil and plant-associated and newly described type strains.</title>
        <authorList>
            <person name="Whitman W."/>
        </authorList>
    </citation>
    <scope>NUCLEOTIDE SEQUENCE [LARGE SCALE GENOMIC DNA]</scope>
    <source>
        <strain evidence="1 2">CECT 7945</strain>
    </source>
</reference>